<reference evidence="1" key="1">
    <citation type="journal article" date="2012" name="Nature">
        <title>The oyster genome reveals stress adaptation and complexity of shell formation.</title>
        <authorList>
            <person name="Zhang G."/>
            <person name="Fang X."/>
            <person name="Guo X."/>
            <person name="Li L."/>
            <person name="Luo R."/>
            <person name="Xu F."/>
            <person name="Yang P."/>
            <person name="Zhang L."/>
            <person name="Wang X."/>
            <person name="Qi H."/>
            <person name="Xiong Z."/>
            <person name="Que H."/>
            <person name="Xie Y."/>
            <person name="Holland P.W."/>
            <person name="Paps J."/>
            <person name="Zhu Y."/>
            <person name="Wu F."/>
            <person name="Chen Y."/>
            <person name="Wang J."/>
            <person name="Peng C."/>
            <person name="Meng J."/>
            <person name="Yang L."/>
            <person name="Liu J."/>
            <person name="Wen B."/>
            <person name="Zhang N."/>
            <person name="Huang Z."/>
            <person name="Zhu Q."/>
            <person name="Feng Y."/>
            <person name="Mount A."/>
            <person name="Hedgecock D."/>
            <person name="Xu Z."/>
            <person name="Liu Y."/>
            <person name="Domazet-Loso T."/>
            <person name="Du Y."/>
            <person name="Sun X."/>
            <person name="Zhang S."/>
            <person name="Liu B."/>
            <person name="Cheng P."/>
            <person name="Jiang X."/>
            <person name="Li J."/>
            <person name="Fan D."/>
            <person name="Wang W."/>
            <person name="Fu W."/>
            <person name="Wang T."/>
            <person name="Wang B."/>
            <person name="Zhang J."/>
            <person name="Peng Z."/>
            <person name="Li Y."/>
            <person name="Li N."/>
            <person name="Wang J."/>
            <person name="Chen M."/>
            <person name="He Y."/>
            <person name="Tan F."/>
            <person name="Song X."/>
            <person name="Zheng Q."/>
            <person name="Huang R."/>
            <person name="Yang H."/>
            <person name="Du X."/>
            <person name="Chen L."/>
            <person name="Yang M."/>
            <person name="Gaffney P.M."/>
            <person name="Wang S."/>
            <person name="Luo L."/>
            <person name="She Z."/>
            <person name="Ming Y."/>
            <person name="Huang W."/>
            <person name="Zhang S."/>
            <person name="Huang B."/>
            <person name="Zhang Y."/>
            <person name="Qu T."/>
            <person name="Ni P."/>
            <person name="Miao G."/>
            <person name="Wang J."/>
            <person name="Wang Q."/>
            <person name="Steinberg C.E."/>
            <person name="Wang H."/>
            <person name="Li N."/>
            <person name="Qian L."/>
            <person name="Zhang G."/>
            <person name="Li Y."/>
            <person name="Yang H."/>
            <person name="Liu X."/>
            <person name="Wang J."/>
            <person name="Yin Y."/>
            <person name="Wang J."/>
        </authorList>
    </citation>
    <scope>NUCLEOTIDE SEQUENCE [LARGE SCALE GENOMIC DNA]</scope>
    <source>
        <strain evidence="1">05x7-T-G4-1.051#20</strain>
    </source>
</reference>
<sequence>MQLMDIAKAVIDITGKAMDELLELAGYVCICGKLVLMKERLHTVFGQVVLLCWLSEDQRVRWFK</sequence>
<protein>
    <submittedName>
        <fullName evidence="1">Uncharacterized protein</fullName>
    </submittedName>
</protein>
<dbReference type="EMBL" id="JH816194">
    <property type="protein sequence ID" value="EKC37448.1"/>
    <property type="molecule type" value="Genomic_DNA"/>
</dbReference>
<dbReference type="InParanoid" id="K1QUX8"/>
<accession>K1QUX8</accession>
<dbReference type="AlphaFoldDB" id="K1QUX8"/>
<dbReference type="HOGENOM" id="CLU_2869763_0_0_1"/>
<organism evidence="1">
    <name type="scientific">Magallana gigas</name>
    <name type="common">Pacific oyster</name>
    <name type="synonym">Crassostrea gigas</name>
    <dbReference type="NCBI Taxonomy" id="29159"/>
    <lineage>
        <taxon>Eukaryota</taxon>
        <taxon>Metazoa</taxon>
        <taxon>Spiralia</taxon>
        <taxon>Lophotrochozoa</taxon>
        <taxon>Mollusca</taxon>
        <taxon>Bivalvia</taxon>
        <taxon>Autobranchia</taxon>
        <taxon>Pteriomorphia</taxon>
        <taxon>Ostreida</taxon>
        <taxon>Ostreoidea</taxon>
        <taxon>Ostreidae</taxon>
        <taxon>Magallana</taxon>
    </lineage>
</organism>
<evidence type="ECO:0000313" key="1">
    <source>
        <dbReference type="EMBL" id="EKC37448.1"/>
    </source>
</evidence>
<name>K1QUX8_MAGGI</name>
<proteinExistence type="predicted"/>
<gene>
    <name evidence="1" type="ORF">CGI_10006993</name>
</gene>